<dbReference type="Proteomes" id="UP000824890">
    <property type="component" value="Unassembled WGS sequence"/>
</dbReference>
<reference evidence="2 3" key="1">
    <citation type="submission" date="2021-05" db="EMBL/GenBank/DDBJ databases">
        <title>Genome Assembly of Synthetic Allotetraploid Brassica napus Reveals Homoeologous Exchanges between Subgenomes.</title>
        <authorList>
            <person name="Davis J.T."/>
        </authorList>
    </citation>
    <scope>NUCLEOTIDE SEQUENCE [LARGE SCALE GENOMIC DNA]</scope>
    <source>
        <strain evidence="3">cv. Da-Ae</strain>
        <tissue evidence="2">Seedling</tissue>
    </source>
</reference>
<comment type="caution">
    <text evidence="2">The sequence shown here is derived from an EMBL/GenBank/DDBJ whole genome shotgun (WGS) entry which is preliminary data.</text>
</comment>
<organism evidence="2 3">
    <name type="scientific">Brassica napus</name>
    <name type="common">Rape</name>
    <dbReference type="NCBI Taxonomy" id="3708"/>
    <lineage>
        <taxon>Eukaryota</taxon>
        <taxon>Viridiplantae</taxon>
        <taxon>Streptophyta</taxon>
        <taxon>Embryophyta</taxon>
        <taxon>Tracheophyta</taxon>
        <taxon>Spermatophyta</taxon>
        <taxon>Magnoliopsida</taxon>
        <taxon>eudicotyledons</taxon>
        <taxon>Gunneridae</taxon>
        <taxon>Pentapetalae</taxon>
        <taxon>rosids</taxon>
        <taxon>malvids</taxon>
        <taxon>Brassicales</taxon>
        <taxon>Brassicaceae</taxon>
        <taxon>Brassiceae</taxon>
        <taxon>Brassica</taxon>
    </lineage>
</organism>
<evidence type="ECO:0000313" key="3">
    <source>
        <dbReference type="Proteomes" id="UP000824890"/>
    </source>
</evidence>
<proteinExistence type="predicted"/>
<sequence>GFKIHCTCKRLFFARVRKFKIGEWRLLENFSLHPATGKYRETRQVQITNAFETSSVVINPDGFDVQDYLRLPTNELALSTVTREVVKPKGKKRQIDRWSFYPEKSVLDIIMATEVSLISIESEDNTCLTSTPLSKRRVDSDLDDHSSTSKKKCFKIIKVEKNNGDFVIITHSSVFLFDVVCFDKYNNFNPNHSQRSLMQKGMSYLNLFLLSTVLKKKILTVGRTCVKSFYYAATSSRATGSNASQVTFQNKHTPNQTFSEPVTRDTTRNQETSQKVVTEHELPNDNQENEAFQDTMDEFSDLEFECSSQEQCDTDTSDDEQPSIDLEPVKDHQSDRVTFLAALFKKNFSQPKAKVKPVSPKKMYYRKLVIYFANTVKHT</sequence>
<keyword evidence="3" id="KW-1185">Reference proteome</keyword>
<gene>
    <name evidence="2" type="ORF">HID58_003223</name>
</gene>
<evidence type="ECO:0000256" key="1">
    <source>
        <dbReference type="SAM" id="MobiDB-lite"/>
    </source>
</evidence>
<accession>A0ABQ8EPT7</accession>
<dbReference type="EMBL" id="JAGKQM010000001">
    <property type="protein sequence ID" value="KAH0943586.1"/>
    <property type="molecule type" value="Genomic_DNA"/>
</dbReference>
<feature type="compositionally biased region" description="Polar residues" evidence="1">
    <location>
        <begin position="242"/>
        <end position="260"/>
    </location>
</feature>
<feature type="region of interest" description="Disordered" evidence="1">
    <location>
        <begin position="242"/>
        <end position="287"/>
    </location>
</feature>
<name>A0ABQ8EPT7_BRANA</name>
<feature type="non-terminal residue" evidence="2">
    <location>
        <position position="1"/>
    </location>
</feature>
<protein>
    <submittedName>
        <fullName evidence="2">Uncharacterized protein</fullName>
    </submittedName>
</protein>
<evidence type="ECO:0000313" key="2">
    <source>
        <dbReference type="EMBL" id="KAH0943586.1"/>
    </source>
</evidence>